<comment type="caution">
    <text evidence="1">The sequence shown here is derived from an EMBL/GenBank/DDBJ whole genome shotgun (WGS) entry which is preliminary data.</text>
</comment>
<evidence type="ECO:0000313" key="1">
    <source>
        <dbReference type="EMBL" id="GAA5216186.1"/>
    </source>
</evidence>
<protein>
    <submittedName>
        <fullName evidence="1">Chloramphenicol phosphotransferase</fullName>
    </submittedName>
</protein>
<dbReference type="PIRSF" id="PIRSF007531">
    <property type="entry name" value="CPT"/>
    <property type="match status" value="1"/>
</dbReference>
<evidence type="ECO:0000313" key="2">
    <source>
        <dbReference type="Proteomes" id="UP001499878"/>
    </source>
</evidence>
<gene>
    <name evidence="1" type="ORF">GCM10023323_68210</name>
</gene>
<proteinExistence type="predicted"/>
<keyword evidence="2" id="KW-1185">Reference proteome</keyword>
<reference evidence="2" key="1">
    <citation type="journal article" date="2019" name="Int. J. Syst. Evol. Microbiol.">
        <title>The Global Catalogue of Microorganisms (GCM) 10K type strain sequencing project: providing services to taxonomists for standard genome sequencing and annotation.</title>
        <authorList>
            <consortium name="The Broad Institute Genomics Platform"/>
            <consortium name="The Broad Institute Genome Sequencing Center for Infectious Disease"/>
            <person name="Wu L."/>
            <person name="Ma J."/>
        </authorList>
    </citation>
    <scope>NUCLEOTIDE SEQUENCE [LARGE SCALE GENOMIC DNA]</scope>
    <source>
        <strain evidence="2">JCM 18306</strain>
    </source>
</reference>
<accession>A0ABP9TF62</accession>
<dbReference type="Gene3D" id="3.40.50.300">
    <property type="entry name" value="P-loop containing nucleotide triphosphate hydrolases"/>
    <property type="match status" value="1"/>
</dbReference>
<dbReference type="InterPro" id="IPR027417">
    <property type="entry name" value="P-loop_NTPase"/>
</dbReference>
<dbReference type="Pfam" id="PF07931">
    <property type="entry name" value="CPT"/>
    <property type="match status" value="1"/>
</dbReference>
<dbReference type="Proteomes" id="UP001499878">
    <property type="component" value="Unassembled WGS sequence"/>
</dbReference>
<name>A0ABP9TF62_9ACTN</name>
<dbReference type="EMBL" id="BAABJR010000024">
    <property type="protein sequence ID" value="GAA5216186.1"/>
    <property type="molecule type" value="Genomic_DNA"/>
</dbReference>
<sequence length="191" mass="21396">MTPGLIIFLNGTSSSGKSSIARELLHILDDGVFFHLAVDTFSAMRTQRALDPEELDAALRRTRMGFHRSIAAMAESGNDVVVDHVFSERWRLLDCLEVLRSEDVLFVGVHCQLDELARREQARGDRPAGLAEHQFDLVHSHGDYDLECDTSAASPRECAQQIKEFLPLRPTPTAFTRLRARYLSGGTRMIS</sequence>
<organism evidence="1 2">
    <name type="scientific">Streptomyces thinghirensis</name>
    <dbReference type="NCBI Taxonomy" id="551547"/>
    <lineage>
        <taxon>Bacteria</taxon>
        <taxon>Bacillati</taxon>
        <taxon>Actinomycetota</taxon>
        <taxon>Actinomycetes</taxon>
        <taxon>Kitasatosporales</taxon>
        <taxon>Streptomycetaceae</taxon>
        <taxon>Streptomyces</taxon>
    </lineage>
</organism>
<dbReference type="SUPFAM" id="SSF52540">
    <property type="entry name" value="P-loop containing nucleoside triphosphate hydrolases"/>
    <property type="match status" value="1"/>
</dbReference>
<dbReference type="RefSeq" id="WP_345637187.1">
    <property type="nucleotide sequence ID" value="NZ_BAABJR010000024.1"/>
</dbReference>
<dbReference type="InterPro" id="IPR012853">
    <property type="entry name" value="CPT"/>
</dbReference>